<sequence length="393" mass="43602">MNPYANEIFPFHPWTVPELPRLPSYYTLVSFDTSVLTNIIADALKKPQVEDILFQPGPRVGPQVSGPDSILMDPPFQFQPQEGPVFDPSICLPSESFGMNDFQFSLPEDFKPNIPWDNPGQVDETECVVSPYKLRRSLLKLDLELLDDLDFLDSGSMSLKYPSPKEGLNPGIGRLDIPIHRALRHSTQFLELIQSESAVFDYGFGHSAMRTHQQYSPAESQNEVVEDRSTITSSVDSGYLSINDAKAIPSSKYDLSTSLTMLSTYCHLISVYRAIFGEIYQLFLIVPPTEAGSFFTMPTLNFGNFQIDGSLGSQMQVLIELSSSLIEKIEHALGMSALQNSGSRSGMSPSSPVYSPLASVREHMMTPESINCGTMLRDTMSCLQQLVKDSSNV</sequence>
<accession>A0A9W9PM10</accession>
<reference evidence="1" key="1">
    <citation type="submission" date="2022-11" db="EMBL/GenBank/DDBJ databases">
        <authorList>
            <person name="Petersen C."/>
        </authorList>
    </citation>
    <scope>NUCLEOTIDE SEQUENCE</scope>
    <source>
        <strain evidence="1">IBT 19713</strain>
    </source>
</reference>
<protein>
    <submittedName>
        <fullName evidence="1">Uncharacterized protein</fullName>
    </submittedName>
</protein>
<proteinExistence type="predicted"/>
<keyword evidence="2" id="KW-1185">Reference proteome</keyword>
<gene>
    <name evidence="1" type="ORF">N7468_002630</name>
</gene>
<evidence type="ECO:0000313" key="1">
    <source>
        <dbReference type="EMBL" id="KAJ5247647.1"/>
    </source>
</evidence>
<name>A0A9W9PM10_9EURO</name>
<dbReference type="EMBL" id="JAPQKS010000002">
    <property type="protein sequence ID" value="KAJ5247647.1"/>
    <property type="molecule type" value="Genomic_DNA"/>
</dbReference>
<evidence type="ECO:0000313" key="2">
    <source>
        <dbReference type="Proteomes" id="UP001150941"/>
    </source>
</evidence>
<comment type="caution">
    <text evidence="1">The sequence shown here is derived from an EMBL/GenBank/DDBJ whole genome shotgun (WGS) entry which is preliminary data.</text>
</comment>
<dbReference type="OrthoDB" id="4222821at2759"/>
<dbReference type="AlphaFoldDB" id="A0A9W9PM10"/>
<organism evidence="1 2">
    <name type="scientific">Penicillium chermesinum</name>
    <dbReference type="NCBI Taxonomy" id="63820"/>
    <lineage>
        <taxon>Eukaryota</taxon>
        <taxon>Fungi</taxon>
        <taxon>Dikarya</taxon>
        <taxon>Ascomycota</taxon>
        <taxon>Pezizomycotina</taxon>
        <taxon>Eurotiomycetes</taxon>
        <taxon>Eurotiomycetidae</taxon>
        <taxon>Eurotiales</taxon>
        <taxon>Aspergillaceae</taxon>
        <taxon>Penicillium</taxon>
    </lineage>
</organism>
<reference evidence="1" key="2">
    <citation type="journal article" date="2023" name="IMA Fungus">
        <title>Comparative genomic study of the Penicillium genus elucidates a diverse pangenome and 15 lateral gene transfer events.</title>
        <authorList>
            <person name="Petersen C."/>
            <person name="Sorensen T."/>
            <person name="Nielsen M.R."/>
            <person name="Sondergaard T.E."/>
            <person name="Sorensen J.L."/>
            <person name="Fitzpatrick D.A."/>
            <person name="Frisvad J.C."/>
            <person name="Nielsen K.L."/>
        </authorList>
    </citation>
    <scope>NUCLEOTIDE SEQUENCE</scope>
    <source>
        <strain evidence="1">IBT 19713</strain>
    </source>
</reference>
<dbReference type="RefSeq" id="XP_058335068.1">
    <property type="nucleotide sequence ID" value="XM_058471927.1"/>
</dbReference>
<dbReference type="GeneID" id="83199230"/>
<dbReference type="Proteomes" id="UP001150941">
    <property type="component" value="Unassembled WGS sequence"/>
</dbReference>